<dbReference type="EMBL" id="WBJX01000001">
    <property type="protein sequence ID" value="KAB1638837.1"/>
    <property type="molecule type" value="Genomic_DNA"/>
</dbReference>
<keyword evidence="4" id="KW-1185">Reference proteome</keyword>
<dbReference type="Proteomes" id="UP000490386">
    <property type="component" value="Unassembled WGS sequence"/>
</dbReference>
<comment type="caution">
    <text evidence="3">The sequence shown here is derived from an EMBL/GenBank/DDBJ whole genome shotgun (WGS) entry which is preliminary data.</text>
</comment>
<gene>
    <name evidence="3" type="ORF">F8O03_00285</name>
</gene>
<feature type="transmembrane region" description="Helical" evidence="1">
    <location>
        <begin position="284"/>
        <end position="305"/>
    </location>
</feature>
<evidence type="ECO:0000313" key="4">
    <source>
        <dbReference type="Proteomes" id="UP000490386"/>
    </source>
</evidence>
<keyword evidence="1" id="KW-0472">Membrane</keyword>
<evidence type="ECO:0008006" key="5">
    <source>
        <dbReference type="Google" id="ProtNLM"/>
    </source>
</evidence>
<evidence type="ECO:0000313" key="3">
    <source>
        <dbReference type="EMBL" id="KAB1638837.1"/>
    </source>
</evidence>
<organism evidence="3 4">
    <name type="scientific">Pseudoclavibacter terrae</name>
    <dbReference type="NCBI Taxonomy" id="1530195"/>
    <lineage>
        <taxon>Bacteria</taxon>
        <taxon>Bacillati</taxon>
        <taxon>Actinomycetota</taxon>
        <taxon>Actinomycetes</taxon>
        <taxon>Micrococcales</taxon>
        <taxon>Microbacteriaceae</taxon>
        <taxon>Pseudoclavibacter</taxon>
    </lineage>
</organism>
<dbReference type="RefSeq" id="WP_151421893.1">
    <property type="nucleotide sequence ID" value="NZ_WBJX01000001.1"/>
</dbReference>
<feature type="transmembrane region" description="Helical" evidence="1">
    <location>
        <begin position="244"/>
        <end position="264"/>
    </location>
</feature>
<accession>A0A7J5B436</accession>
<feature type="transmembrane region" description="Helical" evidence="1">
    <location>
        <begin position="317"/>
        <end position="346"/>
    </location>
</feature>
<evidence type="ECO:0000256" key="1">
    <source>
        <dbReference type="SAM" id="Phobius"/>
    </source>
</evidence>
<proteinExistence type="predicted"/>
<evidence type="ECO:0000256" key="2">
    <source>
        <dbReference type="SAM" id="SignalP"/>
    </source>
</evidence>
<name>A0A7J5B436_9MICO</name>
<protein>
    <recommendedName>
        <fullName evidence="5">ABC transporter permease</fullName>
    </recommendedName>
</protein>
<feature type="chain" id="PRO_5038569451" description="ABC transporter permease" evidence="2">
    <location>
        <begin position="37"/>
        <end position="358"/>
    </location>
</feature>
<keyword evidence="1" id="KW-1133">Transmembrane helix</keyword>
<keyword evidence="1" id="KW-0812">Transmembrane</keyword>
<feature type="signal peptide" evidence="2">
    <location>
        <begin position="1"/>
        <end position="36"/>
    </location>
</feature>
<sequence>MRFREVRREARRNLSSGASRAVLLMLLVAAASTSLAALDAAEMTGVIRAAEEFRARGASITILTADGSVDGRACDALGDVEGVRAAGALAESETPLRVASIPQNPLTFFRSSPGFATMLPKSTGSTEPGLLMPTAVVETLGLTLGDPIQTADGPTVLGGTYDYPDDGRTTGMGYAAIAPSAPDTKFDECWIDAYPVSQATTDLLYTAIAADANLPDTGPQLSQHNMQLGKPASPEVAFGTRSTVVFPLAGFGIGAMVGFGAVWLRRLEIASALHVGVRRADQTVTLLLEALAWSCVGVLVALPAIGLLTQALAVSDLIPVAATAALTPALTASGAILGTLAAALLVREQRLFSYFKGR</sequence>
<reference evidence="3 4" key="1">
    <citation type="submission" date="2019-09" db="EMBL/GenBank/DDBJ databases">
        <title>Phylogeny of genus Pseudoclavibacter and closely related genus.</title>
        <authorList>
            <person name="Li Y."/>
        </authorList>
    </citation>
    <scope>NUCLEOTIDE SEQUENCE [LARGE SCALE GENOMIC DNA]</scope>
    <source>
        <strain evidence="3 4">THG-MD12</strain>
    </source>
</reference>
<dbReference type="OrthoDB" id="3716589at2"/>
<keyword evidence="2" id="KW-0732">Signal</keyword>
<dbReference type="AlphaFoldDB" id="A0A7J5B436"/>